<evidence type="ECO:0000313" key="8">
    <source>
        <dbReference type="EMBL" id="KAK3306026.1"/>
    </source>
</evidence>
<dbReference type="InterPro" id="IPR036259">
    <property type="entry name" value="MFS_trans_sf"/>
</dbReference>
<feature type="transmembrane region" description="Helical" evidence="6">
    <location>
        <begin position="397"/>
        <end position="416"/>
    </location>
</feature>
<keyword evidence="3 6" id="KW-1133">Transmembrane helix</keyword>
<dbReference type="Proteomes" id="UP001273166">
    <property type="component" value="Unassembled WGS sequence"/>
</dbReference>
<dbReference type="AlphaFoldDB" id="A0AAJ0GTS3"/>
<dbReference type="PRINTS" id="PR01036">
    <property type="entry name" value="TCRTETB"/>
</dbReference>
<name>A0AAJ0GTS3_9PEZI</name>
<dbReference type="PANTHER" id="PTHR23501:SF94">
    <property type="entry name" value="MAJOR FACILITATOR SUPERFAMILY (MFS) PROFILE DOMAIN-CONTAINING PROTEIN"/>
    <property type="match status" value="1"/>
</dbReference>
<keyword evidence="4 6" id="KW-0472">Membrane</keyword>
<dbReference type="RefSeq" id="XP_062721806.1">
    <property type="nucleotide sequence ID" value="XM_062869416.1"/>
</dbReference>
<gene>
    <name evidence="8" type="ORF">B0T15DRAFT_534101</name>
</gene>
<dbReference type="PROSITE" id="PS00216">
    <property type="entry name" value="SUGAR_TRANSPORT_1"/>
    <property type="match status" value="1"/>
</dbReference>
<evidence type="ECO:0000256" key="3">
    <source>
        <dbReference type="ARBA" id="ARBA00022989"/>
    </source>
</evidence>
<feature type="transmembrane region" description="Helical" evidence="6">
    <location>
        <begin position="106"/>
        <end position="124"/>
    </location>
</feature>
<comment type="subcellular location">
    <subcellularLocation>
        <location evidence="1">Membrane</location>
        <topology evidence="1">Multi-pass membrane protein</topology>
    </subcellularLocation>
</comment>
<evidence type="ECO:0000313" key="9">
    <source>
        <dbReference type="Proteomes" id="UP001273166"/>
    </source>
</evidence>
<evidence type="ECO:0000256" key="1">
    <source>
        <dbReference type="ARBA" id="ARBA00004141"/>
    </source>
</evidence>
<dbReference type="FunFam" id="1.20.1720.10:FF:000018">
    <property type="entry name" value="Putative MFS multidrug transporter"/>
    <property type="match status" value="1"/>
</dbReference>
<dbReference type="PANTHER" id="PTHR23501">
    <property type="entry name" value="MAJOR FACILITATOR SUPERFAMILY"/>
    <property type="match status" value="1"/>
</dbReference>
<reference evidence="8" key="1">
    <citation type="journal article" date="2023" name="Mol. Phylogenet. Evol.">
        <title>Genome-scale phylogeny and comparative genomics of the fungal order Sordariales.</title>
        <authorList>
            <person name="Hensen N."/>
            <person name="Bonometti L."/>
            <person name="Westerberg I."/>
            <person name="Brannstrom I.O."/>
            <person name="Guillou S."/>
            <person name="Cros-Aarteil S."/>
            <person name="Calhoun S."/>
            <person name="Haridas S."/>
            <person name="Kuo A."/>
            <person name="Mondo S."/>
            <person name="Pangilinan J."/>
            <person name="Riley R."/>
            <person name="LaButti K."/>
            <person name="Andreopoulos B."/>
            <person name="Lipzen A."/>
            <person name="Chen C."/>
            <person name="Yan M."/>
            <person name="Daum C."/>
            <person name="Ng V."/>
            <person name="Clum A."/>
            <person name="Steindorff A."/>
            <person name="Ohm R.A."/>
            <person name="Martin F."/>
            <person name="Silar P."/>
            <person name="Natvig D.O."/>
            <person name="Lalanne C."/>
            <person name="Gautier V."/>
            <person name="Ament-Velasquez S.L."/>
            <person name="Kruys A."/>
            <person name="Hutchinson M.I."/>
            <person name="Powell A.J."/>
            <person name="Barry K."/>
            <person name="Miller A.N."/>
            <person name="Grigoriev I.V."/>
            <person name="Debuchy R."/>
            <person name="Gladieux P."/>
            <person name="Hiltunen Thoren M."/>
            <person name="Johannesson H."/>
        </authorList>
    </citation>
    <scope>NUCLEOTIDE SEQUENCE</scope>
    <source>
        <strain evidence="8">CBS 333.67</strain>
    </source>
</reference>
<dbReference type="InterPro" id="IPR011701">
    <property type="entry name" value="MFS"/>
</dbReference>
<comment type="caution">
    <text evidence="8">The sequence shown here is derived from an EMBL/GenBank/DDBJ whole genome shotgun (WGS) entry which is preliminary data.</text>
</comment>
<feature type="region of interest" description="Disordered" evidence="5">
    <location>
        <begin position="572"/>
        <end position="610"/>
    </location>
</feature>
<evidence type="ECO:0000256" key="4">
    <source>
        <dbReference type="ARBA" id="ARBA00023136"/>
    </source>
</evidence>
<evidence type="ECO:0000256" key="5">
    <source>
        <dbReference type="SAM" id="MobiDB-lite"/>
    </source>
</evidence>
<dbReference type="Gene3D" id="1.20.1250.20">
    <property type="entry name" value="MFS general substrate transporter like domains"/>
    <property type="match status" value="1"/>
</dbReference>
<dbReference type="InterPro" id="IPR020846">
    <property type="entry name" value="MFS_dom"/>
</dbReference>
<accession>A0AAJ0GTS3</accession>
<evidence type="ECO:0000259" key="7">
    <source>
        <dbReference type="PROSITE" id="PS50850"/>
    </source>
</evidence>
<reference evidence="8" key="2">
    <citation type="submission" date="2023-06" db="EMBL/GenBank/DDBJ databases">
        <authorList>
            <consortium name="Lawrence Berkeley National Laboratory"/>
            <person name="Mondo S.J."/>
            <person name="Hensen N."/>
            <person name="Bonometti L."/>
            <person name="Westerberg I."/>
            <person name="Brannstrom I.O."/>
            <person name="Guillou S."/>
            <person name="Cros-Aarteil S."/>
            <person name="Calhoun S."/>
            <person name="Haridas S."/>
            <person name="Kuo A."/>
            <person name="Pangilinan J."/>
            <person name="Riley R."/>
            <person name="Labutti K."/>
            <person name="Andreopoulos B."/>
            <person name="Lipzen A."/>
            <person name="Chen C."/>
            <person name="Yanf M."/>
            <person name="Daum C."/>
            <person name="Ng V."/>
            <person name="Clum A."/>
            <person name="Steindorff A."/>
            <person name="Ohm R."/>
            <person name="Martin F."/>
            <person name="Silar P."/>
            <person name="Natvig D."/>
            <person name="Lalanne C."/>
            <person name="Gautier V."/>
            <person name="Ament-Velasquez S.L."/>
            <person name="Kruys A."/>
            <person name="Hutchinson M.I."/>
            <person name="Powell A.J."/>
            <person name="Barry K."/>
            <person name="Miller A.N."/>
            <person name="Grigoriev I.V."/>
            <person name="Debuchy R."/>
            <person name="Gladieux P."/>
            <person name="Thoren M.H."/>
            <person name="Johannesson H."/>
        </authorList>
    </citation>
    <scope>NUCLEOTIDE SEQUENCE</scope>
    <source>
        <strain evidence="8">CBS 333.67</strain>
    </source>
</reference>
<dbReference type="Gene3D" id="1.20.1720.10">
    <property type="entry name" value="Multidrug resistance protein D"/>
    <property type="match status" value="1"/>
</dbReference>
<sequence>MEHNSSALITAPVSEHEDSDRNHGSEKEPQHGQHPVTQSDTESTGRDENMLEQGQIPQVEWKPGKKEYAVMLTLAVISLMVALDATILVSVLPTLAIDLEGSATDAFWAGTSYLLSCAVCQPFIAALSDIFGRKEMLFASVILFSLGTVLCAPVAKDFTVFFVGRSVQGIGGGGIITMGQVIFADIVPLRQRPKYFSLVLAAWALGSVLGPLIGGLFVEHVIWAWCFYINFPFCAMGIVLVPLYVKLTTTKTSLASKLRRVDWVGGFFFIGGLTSFLIGISWAGIQFEWKSVQAIAPMIVGVLAIIIAIFWEIYGAREPFLRPSLFRSTSALATYACALFQGFILFCALYYVPFYFSASKLEKPTQAGLDILPVTCLLLPGSIITSLITTRTGRYRWAIWSGWVVTAIGCGLLVLLENDTETPVWAVILAIFGIGHGMLLTGVNVGIQAVSSVEDAGRAAAMYAFMRTLGMSIGVAIGGTVFQNIMIDKLDELGLPESIAHESEAYVKTLSLMDPTDPTRIAAGQAYLSGFHGVFWAITGVAIAAFVISLVIKRHSIDKLLESKFVLEGAQTRNQTPDQAPSPLVGLPGDGSSPSMSDTESTCKEHSEDLVGTPNDTLNELGSNNDANAGVVMVAYYAEPGGRLIPVDIIPGGKVECPLSELRMPMLSQGTYATDHRCREILQRAGTLDRIQIDPKTGQVQLSPVQHEMQEAVMAGLRL</sequence>
<keyword evidence="9" id="KW-1185">Reference proteome</keyword>
<feature type="transmembrane region" description="Helical" evidence="6">
    <location>
        <begin position="136"/>
        <end position="155"/>
    </location>
</feature>
<feature type="transmembrane region" description="Helical" evidence="6">
    <location>
        <begin position="468"/>
        <end position="487"/>
    </location>
</feature>
<feature type="region of interest" description="Disordered" evidence="5">
    <location>
        <begin position="1"/>
        <end position="57"/>
    </location>
</feature>
<feature type="domain" description="Major facilitator superfamily (MFS) profile" evidence="7">
    <location>
        <begin position="70"/>
        <end position="557"/>
    </location>
</feature>
<feature type="transmembrane region" description="Helical" evidence="6">
    <location>
        <begin position="266"/>
        <end position="285"/>
    </location>
</feature>
<dbReference type="GeneID" id="87888245"/>
<dbReference type="SUPFAM" id="SSF103473">
    <property type="entry name" value="MFS general substrate transporter"/>
    <property type="match status" value="1"/>
</dbReference>
<feature type="transmembrane region" description="Helical" evidence="6">
    <location>
        <begin position="534"/>
        <end position="552"/>
    </location>
</feature>
<feature type="transmembrane region" description="Helical" evidence="6">
    <location>
        <begin position="371"/>
        <end position="390"/>
    </location>
</feature>
<feature type="transmembrane region" description="Helical" evidence="6">
    <location>
        <begin position="332"/>
        <end position="351"/>
    </location>
</feature>
<organism evidence="8 9">
    <name type="scientific">Chaetomium strumarium</name>
    <dbReference type="NCBI Taxonomy" id="1170767"/>
    <lineage>
        <taxon>Eukaryota</taxon>
        <taxon>Fungi</taxon>
        <taxon>Dikarya</taxon>
        <taxon>Ascomycota</taxon>
        <taxon>Pezizomycotina</taxon>
        <taxon>Sordariomycetes</taxon>
        <taxon>Sordariomycetidae</taxon>
        <taxon>Sordariales</taxon>
        <taxon>Chaetomiaceae</taxon>
        <taxon>Chaetomium</taxon>
    </lineage>
</organism>
<feature type="transmembrane region" description="Helical" evidence="6">
    <location>
        <begin position="291"/>
        <end position="311"/>
    </location>
</feature>
<feature type="transmembrane region" description="Helical" evidence="6">
    <location>
        <begin position="222"/>
        <end position="245"/>
    </location>
</feature>
<feature type="transmembrane region" description="Helical" evidence="6">
    <location>
        <begin position="195"/>
        <end position="216"/>
    </location>
</feature>
<dbReference type="GO" id="GO:0022857">
    <property type="term" value="F:transmembrane transporter activity"/>
    <property type="evidence" value="ECO:0007669"/>
    <property type="project" value="InterPro"/>
</dbReference>
<feature type="transmembrane region" description="Helical" evidence="6">
    <location>
        <begin position="167"/>
        <end position="188"/>
    </location>
</feature>
<dbReference type="Pfam" id="PF07690">
    <property type="entry name" value="MFS_1"/>
    <property type="match status" value="1"/>
</dbReference>
<feature type="compositionally biased region" description="Basic and acidic residues" evidence="5">
    <location>
        <begin position="14"/>
        <end position="31"/>
    </location>
</feature>
<feature type="transmembrane region" description="Helical" evidence="6">
    <location>
        <begin position="422"/>
        <end position="447"/>
    </location>
</feature>
<protein>
    <submittedName>
        <fullName evidence="8">Major facilitator superfamily domain-containing protein</fullName>
    </submittedName>
</protein>
<proteinExistence type="predicted"/>
<keyword evidence="2 6" id="KW-0812">Transmembrane</keyword>
<feature type="transmembrane region" description="Helical" evidence="6">
    <location>
        <begin position="68"/>
        <end position="94"/>
    </location>
</feature>
<evidence type="ECO:0000256" key="2">
    <source>
        <dbReference type="ARBA" id="ARBA00022692"/>
    </source>
</evidence>
<dbReference type="InterPro" id="IPR005829">
    <property type="entry name" value="Sugar_transporter_CS"/>
</dbReference>
<dbReference type="PROSITE" id="PS50850">
    <property type="entry name" value="MFS"/>
    <property type="match status" value="1"/>
</dbReference>
<dbReference type="GO" id="GO:0005886">
    <property type="term" value="C:plasma membrane"/>
    <property type="evidence" value="ECO:0007669"/>
    <property type="project" value="TreeGrafter"/>
</dbReference>
<evidence type="ECO:0000256" key="6">
    <source>
        <dbReference type="SAM" id="Phobius"/>
    </source>
</evidence>
<dbReference type="EMBL" id="JAUDZG010000004">
    <property type="protein sequence ID" value="KAK3306026.1"/>
    <property type="molecule type" value="Genomic_DNA"/>
</dbReference>